<sequence length="147" mass="16185">MEGEGATGTLTHWTKSTTKAANSHPYSVSVISHWWSRLIFVLQGSWPQYGCIIVTWMLSLGWDLKLSKLTSAECIKAETDRGDLVNEIAQRIRSAPPTPRHGQGTSRASGDGVGHTFPRLPRAVRNAASPHAAKRPALQCHVRSRVY</sequence>
<reference evidence="2 3" key="1">
    <citation type="journal article" date="2019" name="Commun. Biol.">
        <title>The bagworm genome reveals a unique fibroin gene that provides high tensile strength.</title>
        <authorList>
            <person name="Kono N."/>
            <person name="Nakamura H."/>
            <person name="Ohtoshi R."/>
            <person name="Tomita M."/>
            <person name="Numata K."/>
            <person name="Arakawa K."/>
        </authorList>
    </citation>
    <scope>NUCLEOTIDE SEQUENCE [LARGE SCALE GENOMIC DNA]</scope>
</reference>
<dbReference type="EMBL" id="BGZK01000449">
    <property type="protein sequence ID" value="GBP44245.1"/>
    <property type="molecule type" value="Genomic_DNA"/>
</dbReference>
<accession>A0A4C1W2G2</accession>
<feature type="region of interest" description="Disordered" evidence="1">
    <location>
        <begin position="93"/>
        <end position="115"/>
    </location>
</feature>
<keyword evidence="3" id="KW-1185">Reference proteome</keyword>
<protein>
    <submittedName>
        <fullName evidence="2">Uncharacterized protein</fullName>
    </submittedName>
</protein>
<name>A0A4C1W2G2_EUMVA</name>
<evidence type="ECO:0000256" key="1">
    <source>
        <dbReference type="SAM" id="MobiDB-lite"/>
    </source>
</evidence>
<comment type="caution">
    <text evidence="2">The sequence shown here is derived from an EMBL/GenBank/DDBJ whole genome shotgun (WGS) entry which is preliminary data.</text>
</comment>
<dbReference type="Proteomes" id="UP000299102">
    <property type="component" value="Unassembled WGS sequence"/>
</dbReference>
<gene>
    <name evidence="2" type="ORF">EVAR_22129_1</name>
</gene>
<proteinExistence type="predicted"/>
<organism evidence="2 3">
    <name type="scientific">Eumeta variegata</name>
    <name type="common">Bagworm moth</name>
    <name type="synonym">Eumeta japonica</name>
    <dbReference type="NCBI Taxonomy" id="151549"/>
    <lineage>
        <taxon>Eukaryota</taxon>
        <taxon>Metazoa</taxon>
        <taxon>Ecdysozoa</taxon>
        <taxon>Arthropoda</taxon>
        <taxon>Hexapoda</taxon>
        <taxon>Insecta</taxon>
        <taxon>Pterygota</taxon>
        <taxon>Neoptera</taxon>
        <taxon>Endopterygota</taxon>
        <taxon>Lepidoptera</taxon>
        <taxon>Glossata</taxon>
        <taxon>Ditrysia</taxon>
        <taxon>Tineoidea</taxon>
        <taxon>Psychidae</taxon>
        <taxon>Oiketicinae</taxon>
        <taxon>Eumeta</taxon>
    </lineage>
</organism>
<evidence type="ECO:0000313" key="2">
    <source>
        <dbReference type="EMBL" id="GBP44245.1"/>
    </source>
</evidence>
<evidence type="ECO:0000313" key="3">
    <source>
        <dbReference type="Proteomes" id="UP000299102"/>
    </source>
</evidence>
<dbReference type="AlphaFoldDB" id="A0A4C1W2G2"/>